<dbReference type="KEGG" id="ahel:Q31a_20680"/>
<evidence type="ECO:0000256" key="6">
    <source>
        <dbReference type="SAM" id="Phobius"/>
    </source>
</evidence>
<dbReference type="InterPro" id="IPR010432">
    <property type="entry name" value="RDD"/>
</dbReference>
<evidence type="ECO:0000256" key="5">
    <source>
        <dbReference type="ARBA" id="ARBA00023136"/>
    </source>
</evidence>
<gene>
    <name evidence="8" type="ORF">Q31a_20680</name>
</gene>
<evidence type="ECO:0000256" key="4">
    <source>
        <dbReference type="ARBA" id="ARBA00022989"/>
    </source>
</evidence>
<feature type="transmembrane region" description="Helical" evidence="6">
    <location>
        <begin position="156"/>
        <end position="180"/>
    </location>
</feature>
<organism evidence="8 9">
    <name type="scientific">Aureliella helgolandensis</name>
    <dbReference type="NCBI Taxonomy" id="2527968"/>
    <lineage>
        <taxon>Bacteria</taxon>
        <taxon>Pseudomonadati</taxon>
        <taxon>Planctomycetota</taxon>
        <taxon>Planctomycetia</taxon>
        <taxon>Pirellulales</taxon>
        <taxon>Pirellulaceae</taxon>
        <taxon>Aureliella</taxon>
    </lineage>
</organism>
<evidence type="ECO:0000256" key="1">
    <source>
        <dbReference type="ARBA" id="ARBA00004651"/>
    </source>
</evidence>
<dbReference type="EMBL" id="CP036298">
    <property type="protein sequence ID" value="QDV23763.1"/>
    <property type="molecule type" value="Genomic_DNA"/>
</dbReference>
<dbReference type="OrthoDB" id="8612316at2"/>
<sequence>MGALHRRMLLDQLHRTDAFQLTDLLDMEQPNPYAPTSIDTSIPPSLAVGELGQDATRSERFAGAFIDGILQLLLVIPCAVVFGLAMGALLGDGFLSGIVSQVGGGILGIGGFLLINGYLLATQGRTVGKLVMKTRIVSRETGELVPFAPLVLKRYLWLWLLAMIPYIGGVVGLIDSVLIFRANRACLHDDFAGTRVIKG</sequence>
<evidence type="ECO:0000313" key="9">
    <source>
        <dbReference type="Proteomes" id="UP000318017"/>
    </source>
</evidence>
<reference evidence="8 9" key="1">
    <citation type="submission" date="2019-02" db="EMBL/GenBank/DDBJ databases">
        <title>Deep-cultivation of Planctomycetes and their phenomic and genomic characterization uncovers novel biology.</title>
        <authorList>
            <person name="Wiegand S."/>
            <person name="Jogler M."/>
            <person name="Boedeker C."/>
            <person name="Pinto D."/>
            <person name="Vollmers J."/>
            <person name="Rivas-Marin E."/>
            <person name="Kohn T."/>
            <person name="Peeters S.H."/>
            <person name="Heuer A."/>
            <person name="Rast P."/>
            <person name="Oberbeckmann S."/>
            <person name="Bunk B."/>
            <person name="Jeske O."/>
            <person name="Meyerdierks A."/>
            <person name="Storesund J.E."/>
            <person name="Kallscheuer N."/>
            <person name="Luecker S."/>
            <person name="Lage O.M."/>
            <person name="Pohl T."/>
            <person name="Merkel B.J."/>
            <person name="Hornburger P."/>
            <person name="Mueller R.-W."/>
            <person name="Bruemmer F."/>
            <person name="Labrenz M."/>
            <person name="Spormann A.M."/>
            <person name="Op den Camp H."/>
            <person name="Overmann J."/>
            <person name="Amann R."/>
            <person name="Jetten M.S.M."/>
            <person name="Mascher T."/>
            <person name="Medema M.H."/>
            <person name="Devos D.P."/>
            <person name="Kaster A.-K."/>
            <person name="Ovreas L."/>
            <person name="Rohde M."/>
            <person name="Galperin M.Y."/>
            <person name="Jogler C."/>
        </authorList>
    </citation>
    <scope>NUCLEOTIDE SEQUENCE [LARGE SCALE GENOMIC DNA]</scope>
    <source>
        <strain evidence="8 9">Q31a</strain>
    </source>
</reference>
<dbReference type="Pfam" id="PF06271">
    <property type="entry name" value="RDD"/>
    <property type="match status" value="1"/>
</dbReference>
<evidence type="ECO:0000256" key="2">
    <source>
        <dbReference type="ARBA" id="ARBA00022475"/>
    </source>
</evidence>
<dbReference type="PANTHER" id="PTHR36115:SF4">
    <property type="entry name" value="MEMBRANE PROTEIN"/>
    <property type="match status" value="1"/>
</dbReference>
<keyword evidence="9" id="KW-1185">Reference proteome</keyword>
<comment type="subcellular location">
    <subcellularLocation>
        <location evidence="1">Cell membrane</location>
        <topology evidence="1">Multi-pass membrane protein</topology>
    </subcellularLocation>
</comment>
<keyword evidence="5 6" id="KW-0472">Membrane</keyword>
<evidence type="ECO:0000256" key="3">
    <source>
        <dbReference type="ARBA" id="ARBA00022692"/>
    </source>
</evidence>
<dbReference type="InterPro" id="IPR051791">
    <property type="entry name" value="Pra-immunoreactive"/>
</dbReference>
<keyword evidence="4 6" id="KW-1133">Transmembrane helix</keyword>
<evidence type="ECO:0000313" key="8">
    <source>
        <dbReference type="EMBL" id="QDV23763.1"/>
    </source>
</evidence>
<protein>
    <submittedName>
        <fullName evidence="8">RDD family protein</fullName>
    </submittedName>
</protein>
<feature type="transmembrane region" description="Helical" evidence="6">
    <location>
        <begin position="69"/>
        <end position="90"/>
    </location>
</feature>
<dbReference type="Proteomes" id="UP000318017">
    <property type="component" value="Chromosome"/>
</dbReference>
<dbReference type="GO" id="GO:0005886">
    <property type="term" value="C:plasma membrane"/>
    <property type="evidence" value="ECO:0007669"/>
    <property type="project" value="UniProtKB-SubCell"/>
</dbReference>
<name>A0A518G594_9BACT</name>
<evidence type="ECO:0000259" key="7">
    <source>
        <dbReference type="Pfam" id="PF06271"/>
    </source>
</evidence>
<keyword evidence="3 6" id="KW-0812">Transmembrane</keyword>
<dbReference type="PANTHER" id="PTHR36115">
    <property type="entry name" value="PROLINE-RICH ANTIGEN HOMOLOG-RELATED"/>
    <property type="match status" value="1"/>
</dbReference>
<feature type="transmembrane region" description="Helical" evidence="6">
    <location>
        <begin position="102"/>
        <end position="121"/>
    </location>
</feature>
<dbReference type="AlphaFoldDB" id="A0A518G594"/>
<keyword evidence="2" id="KW-1003">Cell membrane</keyword>
<feature type="domain" description="RDD" evidence="7">
    <location>
        <begin position="57"/>
        <end position="193"/>
    </location>
</feature>
<accession>A0A518G594</accession>
<proteinExistence type="predicted"/>